<sequence>MVQNVSEVAWSLKPEKNGLAAAAAWLHKLVFYMPDGCILLVCCAHSTGIYNLAGISVPSHQGETGRHRSDIARAACEACASYCWGCGADLLSGRHRSRAPTRGASRCPATPRRCWPSTRTRWCTRGRSGCGRGTRSCASISSHLLHRLEKVTVPFLVLHGTADRVTDPLASRELYGAAASAHKDLRLYDGFLHDLLFEPERDEVGAEIVAWMDGMLRLRRQAG</sequence>
<evidence type="ECO:0000313" key="3">
    <source>
        <dbReference type="EMBL" id="AQK84881.1"/>
    </source>
</evidence>
<evidence type="ECO:0000313" key="2">
    <source>
        <dbReference type="EMBL" id="ACN34711.1"/>
    </source>
</evidence>
<dbReference type="PANTHER" id="PTHR11614">
    <property type="entry name" value="PHOSPHOLIPASE-RELATED"/>
    <property type="match status" value="1"/>
</dbReference>
<dbReference type="PaxDb" id="4577-GRMZM2G042477_P01"/>
<gene>
    <name evidence="3" type="ORF">ZEAMMB73_Zm00001d037826</name>
</gene>
<dbReference type="STRING" id="4577.C0PHP5"/>
<reference evidence="2" key="2">
    <citation type="submission" date="2012-06" db="EMBL/GenBank/DDBJ databases">
        <authorList>
            <person name="Yu Y."/>
            <person name="Currie J."/>
            <person name="Lomeli R."/>
            <person name="Angelova A."/>
            <person name="Collura K."/>
            <person name="Wissotski M."/>
            <person name="Campos D."/>
            <person name="Kudrna D."/>
            <person name="Golser W."/>
            <person name="Ashely E."/>
            <person name="Descour A."/>
            <person name="Fernandes J."/>
            <person name="Soderlund C."/>
            <person name="Walbot V."/>
        </authorList>
    </citation>
    <scope>NUCLEOTIDE SEQUENCE</scope>
    <source>
        <strain evidence="2">B73</strain>
    </source>
</reference>
<dbReference type="InParanoid" id="C0PHP5"/>
<evidence type="ECO:0000259" key="1">
    <source>
        <dbReference type="Pfam" id="PF12146"/>
    </source>
</evidence>
<dbReference type="InterPro" id="IPR022742">
    <property type="entry name" value="Hydrolase_4"/>
</dbReference>
<dbReference type="eggNOG" id="KOG1455">
    <property type="taxonomic scope" value="Eukaryota"/>
</dbReference>
<dbReference type="AlphaFoldDB" id="C0PHP5"/>
<dbReference type="InterPro" id="IPR051044">
    <property type="entry name" value="MAG_DAG_Lipase"/>
</dbReference>
<dbReference type="GO" id="GO:0016787">
    <property type="term" value="F:hydrolase activity"/>
    <property type="evidence" value="ECO:0007669"/>
    <property type="project" value="UniProtKB-KW"/>
</dbReference>
<dbReference type="InterPro" id="IPR029058">
    <property type="entry name" value="AB_hydrolase_fold"/>
</dbReference>
<dbReference type="Gene3D" id="3.40.50.1820">
    <property type="entry name" value="alpha/beta hydrolase"/>
    <property type="match status" value="1"/>
</dbReference>
<dbReference type="EMBL" id="CM000782">
    <property type="protein sequence ID" value="AQK84881.1"/>
    <property type="molecule type" value="Genomic_DNA"/>
</dbReference>
<proteinExistence type="evidence at transcript level"/>
<reference evidence="2" key="1">
    <citation type="journal article" date="2009" name="PLoS Genet.">
        <title>Sequencing, mapping, and analysis of 27,455 maize full-length cDNAs.</title>
        <authorList>
            <person name="Soderlund C."/>
            <person name="Descour A."/>
            <person name="Kudrna D."/>
            <person name="Bomhoff M."/>
            <person name="Boyd L."/>
            <person name="Currie J."/>
            <person name="Angelova A."/>
            <person name="Collura K."/>
            <person name="Wissotski M."/>
            <person name="Ashley E."/>
            <person name="Morrow D."/>
            <person name="Fernandes J."/>
            <person name="Walbot V."/>
            <person name="Yu Y."/>
        </authorList>
    </citation>
    <scope>NUCLEOTIDE SEQUENCE</scope>
    <source>
        <strain evidence="2">B73</strain>
    </source>
</reference>
<keyword evidence="3" id="KW-0378">Hydrolase</keyword>
<dbReference type="SUPFAM" id="SSF53474">
    <property type="entry name" value="alpha/beta-Hydrolases"/>
    <property type="match status" value="1"/>
</dbReference>
<dbReference type="Pfam" id="PF12146">
    <property type="entry name" value="Hydrolase_4"/>
    <property type="match status" value="1"/>
</dbReference>
<dbReference type="HOGENOM" id="CLU_1241719_0_0_1"/>
<accession>C0PHP5</accession>
<reference evidence="3" key="3">
    <citation type="submission" date="2015-12" db="EMBL/GenBank/DDBJ databases">
        <title>Update maize B73 reference genome by single molecule sequencing technologies.</title>
        <authorList>
            <consortium name="Maize Genome Sequencing Project"/>
            <person name="Ware D."/>
        </authorList>
    </citation>
    <scope>NUCLEOTIDE SEQUENCE</scope>
    <source>
        <tissue evidence="3">Seedling</tissue>
    </source>
</reference>
<organism evidence="2">
    <name type="scientific">Zea mays</name>
    <name type="common">Maize</name>
    <dbReference type="NCBI Taxonomy" id="4577"/>
    <lineage>
        <taxon>Eukaryota</taxon>
        <taxon>Viridiplantae</taxon>
        <taxon>Streptophyta</taxon>
        <taxon>Embryophyta</taxon>
        <taxon>Tracheophyta</taxon>
        <taxon>Spermatophyta</taxon>
        <taxon>Magnoliopsida</taxon>
        <taxon>Liliopsida</taxon>
        <taxon>Poales</taxon>
        <taxon>Poaceae</taxon>
        <taxon>PACMAD clade</taxon>
        <taxon>Panicoideae</taxon>
        <taxon>Andropogonodae</taxon>
        <taxon>Andropogoneae</taxon>
        <taxon>Tripsacinae</taxon>
        <taxon>Zea</taxon>
    </lineage>
</organism>
<name>C0PHP5_MAIZE</name>
<protein>
    <submittedName>
        <fullName evidence="3">Alpha/beta-Hydrolases superfamily protein</fullName>
    </submittedName>
</protein>
<dbReference type="SMR" id="C0PHP5"/>
<dbReference type="EMBL" id="BT067814">
    <property type="protein sequence ID" value="ACN34711.1"/>
    <property type="molecule type" value="mRNA"/>
</dbReference>
<feature type="domain" description="Serine aminopeptidase S33" evidence="1">
    <location>
        <begin position="136"/>
        <end position="200"/>
    </location>
</feature>